<dbReference type="AlphaFoldDB" id="A0A3Q7IVV7"/>
<evidence type="ECO:0008006" key="4">
    <source>
        <dbReference type="Google" id="ProtNLM"/>
    </source>
</evidence>
<reference evidence="2" key="2">
    <citation type="submission" date="2019-01" db="UniProtKB">
        <authorList>
            <consortium name="EnsemblPlants"/>
        </authorList>
    </citation>
    <scope>IDENTIFICATION</scope>
    <source>
        <strain evidence="2">cv. Heinz 1706</strain>
    </source>
</reference>
<reference evidence="2" key="1">
    <citation type="journal article" date="2012" name="Nature">
        <title>The tomato genome sequence provides insights into fleshy fruit evolution.</title>
        <authorList>
            <consortium name="Tomato Genome Consortium"/>
        </authorList>
    </citation>
    <scope>NUCLEOTIDE SEQUENCE [LARGE SCALE GENOMIC DNA]</scope>
    <source>
        <strain evidence="2">cv. Heinz 1706</strain>
    </source>
</reference>
<evidence type="ECO:0000313" key="3">
    <source>
        <dbReference type="Proteomes" id="UP000004994"/>
    </source>
</evidence>
<dbReference type="InParanoid" id="A0A3Q7IVV7"/>
<proteinExistence type="predicted"/>
<evidence type="ECO:0000256" key="1">
    <source>
        <dbReference type="SAM" id="MobiDB-lite"/>
    </source>
</evidence>
<dbReference type="PANTHER" id="PTHR35317">
    <property type="entry name" value="OS04G0629600 PROTEIN"/>
    <property type="match status" value="1"/>
</dbReference>
<feature type="region of interest" description="Disordered" evidence="1">
    <location>
        <begin position="160"/>
        <end position="195"/>
    </location>
</feature>
<evidence type="ECO:0000313" key="2">
    <source>
        <dbReference type="EnsemblPlants" id="Solyc11g040267.1.1"/>
    </source>
</evidence>
<feature type="compositionally biased region" description="Basic residues" evidence="1">
    <location>
        <begin position="181"/>
        <end position="193"/>
    </location>
</feature>
<organism evidence="2">
    <name type="scientific">Solanum lycopersicum</name>
    <name type="common">Tomato</name>
    <name type="synonym">Lycopersicon esculentum</name>
    <dbReference type="NCBI Taxonomy" id="4081"/>
    <lineage>
        <taxon>Eukaryota</taxon>
        <taxon>Viridiplantae</taxon>
        <taxon>Streptophyta</taxon>
        <taxon>Embryophyta</taxon>
        <taxon>Tracheophyta</taxon>
        <taxon>Spermatophyta</taxon>
        <taxon>Magnoliopsida</taxon>
        <taxon>eudicotyledons</taxon>
        <taxon>Gunneridae</taxon>
        <taxon>Pentapetalae</taxon>
        <taxon>asterids</taxon>
        <taxon>lamiids</taxon>
        <taxon>Solanales</taxon>
        <taxon>Solanaceae</taxon>
        <taxon>Solanoideae</taxon>
        <taxon>Solaneae</taxon>
        <taxon>Solanum</taxon>
        <taxon>Solanum subgen. Lycopersicon</taxon>
    </lineage>
</organism>
<dbReference type="EnsemblPlants" id="Solyc11g040267.1.1">
    <property type="protein sequence ID" value="Solyc11g040267.1.1"/>
    <property type="gene ID" value="Solyc11g040267.1"/>
</dbReference>
<keyword evidence="3" id="KW-1185">Reference proteome</keyword>
<sequence length="295" mass="34303">MTVTVLQFNFERSLTLTKICEIGMDERRHVQITLSGSSESRAKGQGRRKFPTAHAIWVHLRGTYAGTSTTHLQQLTIKFDTYKKRHDQNIKQYFRMMSNMIPQLKSVGHVLSYEKKVQAVIRSLPNNWEHLKTNLTHNDSIKTFFDVALHVELEDEHLGATNARKAGKNGKDKETREGPSKKKKKPNSKKGKRVFQEERQEKNEVLQFSNVDAFRLSTDHVSHDREAFVEFRRVSSKSRWMYVGNNARLEVKAGNNLEYVKIVKSWLSKSIDMEVMGEAYYILGVKIQRYHSKKF</sequence>
<dbReference type="PANTHER" id="PTHR35317:SF18">
    <property type="entry name" value="RNA-DIRECTED DNA POLYMERASE"/>
    <property type="match status" value="1"/>
</dbReference>
<accession>A0A3Q7IVV7</accession>
<dbReference type="Pfam" id="PF14223">
    <property type="entry name" value="Retrotran_gag_2"/>
    <property type="match status" value="1"/>
</dbReference>
<dbReference type="Gramene" id="Solyc11g040267.1.1">
    <property type="protein sequence ID" value="Solyc11g040267.1.1"/>
    <property type="gene ID" value="Solyc11g040267.1"/>
</dbReference>
<feature type="compositionally biased region" description="Basic and acidic residues" evidence="1">
    <location>
        <begin position="169"/>
        <end position="180"/>
    </location>
</feature>
<name>A0A3Q7IVV7_SOLLC</name>
<protein>
    <recommendedName>
        <fullName evidence="4">Zinc finger, CCHC-type</fullName>
    </recommendedName>
</protein>
<dbReference type="Proteomes" id="UP000004994">
    <property type="component" value="Chromosome 11"/>
</dbReference>